<evidence type="ECO:0000313" key="12">
    <source>
        <dbReference type="EMBL" id="EYE89706.1"/>
    </source>
</evidence>
<evidence type="ECO:0000256" key="3">
    <source>
        <dbReference type="ARBA" id="ARBA00021315"/>
    </source>
</evidence>
<evidence type="ECO:0000256" key="1">
    <source>
        <dbReference type="ARBA" id="ARBA00003618"/>
    </source>
</evidence>
<dbReference type="GO" id="GO:0009432">
    <property type="term" value="P:SOS response"/>
    <property type="evidence" value="ECO:0007669"/>
    <property type="project" value="TreeGrafter"/>
</dbReference>
<evidence type="ECO:0000256" key="4">
    <source>
        <dbReference type="ARBA" id="ARBA00022741"/>
    </source>
</evidence>
<comment type="similarity">
    <text evidence="2 9">Belongs to the RecN family.</text>
</comment>
<dbReference type="NCBIfam" id="TIGR00634">
    <property type="entry name" value="recN"/>
    <property type="match status" value="1"/>
</dbReference>
<dbReference type="CDD" id="cd03241">
    <property type="entry name" value="ABC_RecN"/>
    <property type="match status" value="2"/>
</dbReference>
<dbReference type="AlphaFoldDB" id="A0A017RYP6"/>
<protein>
    <recommendedName>
        <fullName evidence="3 9">DNA repair protein RecN</fullName>
    </recommendedName>
    <alternativeName>
        <fullName evidence="8 9">Recombination protein N</fullName>
    </alternativeName>
</protein>
<keyword evidence="5 9" id="KW-0227">DNA damage</keyword>
<keyword evidence="10" id="KW-0175">Coiled coil</keyword>
<dbReference type="GO" id="GO:0006310">
    <property type="term" value="P:DNA recombination"/>
    <property type="evidence" value="ECO:0007669"/>
    <property type="project" value="InterPro"/>
</dbReference>
<dbReference type="GO" id="GO:0005524">
    <property type="term" value="F:ATP binding"/>
    <property type="evidence" value="ECO:0007669"/>
    <property type="project" value="UniProtKB-KW"/>
</dbReference>
<dbReference type="InterPro" id="IPR003395">
    <property type="entry name" value="RecF/RecN/SMC_N"/>
</dbReference>
<comment type="function">
    <text evidence="1 9">May be involved in recombinational repair of damaged DNA.</text>
</comment>
<feature type="domain" description="RecF/RecN/SMC N-terminal" evidence="11">
    <location>
        <begin position="2"/>
        <end position="508"/>
    </location>
</feature>
<evidence type="ECO:0000256" key="6">
    <source>
        <dbReference type="ARBA" id="ARBA00022840"/>
    </source>
</evidence>
<accession>A0A017RYP6</accession>
<keyword evidence="7 9" id="KW-0234">DNA repair</keyword>
<evidence type="ECO:0000256" key="2">
    <source>
        <dbReference type="ARBA" id="ARBA00009441"/>
    </source>
</evidence>
<dbReference type="Gene3D" id="3.40.50.300">
    <property type="entry name" value="P-loop containing nucleotide triphosphate hydrolases"/>
    <property type="match status" value="2"/>
</dbReference>
<keyword evidence="4" id="KW-0547">Nucleotide-binding</keyword>
<evidence type="ECO:0000256" key="5">
    <source>
        <dbReference type="ARBA" id="ARBA00022763"/>
    </source>
</evidence>
<dbReference type="FunFam" id="3.40.50.300:FF:000356">
    <property type="entry name" value="DNA repair protein RecN"/>
    <property type="match status" value="1"/>
</dbReference>
<dbReference type="InterPro" id="IPR027417">
    <property type="entry name" value="P-loop_NTPase"/>
</dbReference>
<dbReference type="PANTHER" id="PTHR11059">
    <property type="entry name" value="DNA REPAIR PROTEIN RECN"/>
    <property type="match status" value="1"/>
</dbReference>
<dbReference type="Pfam" id="PF02463">
    <property type="entry name" value="SMC_N"/>
    <property type="match status" value="1"/>
</dbReference>
<dbReference type="PIRSF" id="PIRSF003128">
    <property type="entry name" value="RecN"/>
    <property type="match status" value="1"/>
</dbReference>
<name>A0A017RYP6_9CLOT</name>
<evidence type="ECO:0000256" key="8">
    <source>
        <dbReference type="ARBA" id="ARBA00033408"/>
    </source>
</evidence>
<dbReference type="InterPro" id="IPR004604">
    <property type="entry name" value="DNA_recomb/repair_RecN"/>
</dbReference>
<dbReference type="GO" id="GO:0043590">
    <property type="term" value="C:bacterial nucleoid"/>
    <property type="evidence" value="ECO:0007669"/>
    <property type="project" value="TreeGrafter"/>
</dbReference>
<dbReference type="RefSeq" id="WP_035377509.1">
    <property type="nucleotide sequence ID" value="NZ_AZQP01000002.1"/>
</dbReference>
<feature type="coiled-coil region" evidence="10">
    <location>
        <begin position="324"/>
        <end position="365"/>
    </location>
</feature>
<evidence type="ECO:0000256" key="9">
    <source>
        <dbReference type="PIRNR" id="PIRNR003128"/>
    </source>
</evidence>
<evidence type="ECO:0000256" key="10">
    <source>
        <dbReference type="SAM" id="Coils"/>
    </source>
</evidence>
<dbReference type="PANTHER" id="PTHR11059:SF0">
    <property type="entry name" value="DNA REPAIR PROTEIN RECN"/>
    <property type="match status" value="1"/>
</dbReference>
<sequence length="562" mass="64196">MLLELHIKNFALIDEVKLRFDEGLNILTGETGAGKSILIDSVNFLLGDKQNRDIIRTGEENAFVEGVFEVKGDKLINILKENGIEYDDLLIITREINQSGRSISRINGRTVTLNLLKQIGELLIDIHGQHEHQSLLDEGKHIHILDSFCVDGFKQLKSEYNKLFADTKEIEGRLQKLKTDEQYKLRRIDLLSFQINEITEAQLKLNEDIELEKRKNILVNAEKIVSTLSIIYNKLYKDEETECAYDRIGTSLVQLESIAKYDEKISNAKESLEEVYYKIEDVIETLRDYLDEAEFNPEELNEIEIRLDTINKLKKKYGNSIGEILKYNEEITEELSNLQKSEELTEELERSLETNLTKLEEYAKEITKIRQQTGDKLKIYIENELKYLGMERAEFKVQIEETAHLNENGKNKVCFLITANPGEPLRALSKVASGGEMSRIMLAIKSVVADVDSIPTLIFDEIDTGISGRTAQAVAEKMCLISRKHQIFCVTHLPQIASMADNHYKIQKLVINNKTTTTVNLLNKDEKVNELSRMLGGAIVTETTKNHAKEMLELADSLKTKI</sequence>
<comment type="caution">
    <text evidence="12">The sequence shown here is derived from an EMBL/GenBank/DDBJ whole genome shotgun (WGS) entry which is preliminary data.</text>
</comment>
<dbReference type="SUPFAM" id="SSF52540">
    <property type="entry name" value="P-loop containing nucleoside triphosphate hydrolases"/>
    <property type="match status" value="2"/>
</dbReference>
<keyword evidence="6" id="KW-0067">ATP-binding</keyword>
<dbReference type="EMBL" id="AZQP01000002">
    <property type="protein sequence ID" value="EYE89706.1"/>
    <property type="molecule type" value="Genomic_DNA"/>
</dbReference>
<evidence type="ECO:0000313" key="13">
    <source>
        <dbReference type="Proteomes" id="UP000019681"/>
    </source>
</evidence>
<dbReference type="OrthoDB" id="9806954at2"/>
<reference evidence="12 13" key="1">
    <citation type="journal article" date="2014" name="Genome Announc.">
        <title>Draft Genome Sequence of Fervidicella metallireducens Strain AeBT, an Iron-Reducing Thermoanaerobe from the Great Artesian Basin.</title>
        <authorList>
            <person name="Patel B.K."/>
        </authorList>
    </citation>
    <scope>NUCLEOTIDE SEQUENCE [LARGE SCALE GENOMIC DNA]</scope>
    <source>
        <strain evidence="12 13">AeB</strain>
    </source>
</reference>
<organism evidence="12 13">
    <name type="scientific">Fervidicella metallireducens AeB</name>
    <dbReference type="NCBI Taxonomy" id="1403537"/>
    <lineage>
        <taxon>Bacteria</taxon>
        <taxon>Bacillati</taxon>
        <taxon>Bacillota</taxon>
        <taxon>Clostridia</taxon>
        <taxon>Eubacteriales</taxon>
        <taxon>Clostridiaceae</taxon>
        <taxon>Fervidicella</taxon>
    </lineage>
</organism>
<gene>
    <name evidence="12" type="ORF">Q428_01545</name>
</gene>
<evidence type="ECO:0000259" key="11">
    <source>
        <dbReference type="Pfam" id="PF02463"/>
    </source>
</evidence>
<dbReference type="STRING" id="1403537.Q428_01545"/>
<dbReference type="GO" id="GO:0006281">
    <property type="term" value="P:DNA repair"/>
    <property type="evidence" value="ECO:0007669"/>
    <property type="project" value="UniProtKB-KW"/>
</dbReference>
<dbReference type="Proteomes" id="UP000019681">
    <property type="component" value="Unassembled WGS sequence"/>
</dbReference>
<keyword evidence="13" id="KW-1185">Reference proteome</keyword>
<evidence type="ECO:0000256" key="7">
    <source>
        <dbReference type="ARBA" id="ARBA00023204"/>
    </source>
</evidence>
<proteinExistence type="inferred from homology"/>
<dbReference type="FunFam" id="3.40.50.300:FF:000319">
    <property type="entry name" value="DNA repair protein RecN"/>
    <property type="match status" value="1"/>
</dbReference>